<sequence length="413" mass="44686">MPASLHDHGKIVLLTHVNVALYALCFWIQIGTLPYLTKTFDVNPVTFGYLQTTFAVVQLMGGPLFGRFGDLFGSRTALAIAFISAFCSYLLLGLANTVFVIFLSRLPSAFMHAMQGAQMIITDLTEPKQRSDSLGKLGLSYGVGMVLGPMVGGLTTKYANEQIAAFIAAFGSLVCVFLVFTFIPNDTKQMGKIKHYSKAHDSDNEDSSSEKTPKAKSNKLIDINLFIDLVWKNPVARNLLFLKTVSGIPIGVLHSMFSMIALNHFHLAADVNGYVLSYIGVISMITQGLIVGRLTKQGFSDRALINSSIGLLFISYGLLAFVTEIYGFCLVCLPMVVAGAVFSTVVQAMMTKSVAIDDTGSVIGISMAVHSLIRSVSPTIGGFIFQYYGFKSFGILGVVCNGALFAYVMLTNQ</sequence>
<feature type="transmembrane region" description="Helical" evidence="9">
    <location>
        <begin position="162"/>
        <end position="183"/>
    </location>
</feature>
<evidence type="ECO:0000256" key="8">
    <source>
        <dbReference type="SAM" id="MobiDB-lite"/>
    </source>
</evidence>
<evidence type="ECO:0000256" key="7">
    <source>
        <dbReference type="ARBA" id="ARBA00093348"/>
    </source>
</evidence>
<evidence type="ECO:0000313" key="11">
    <source>
        <dbReference type="EMBL" id="CAB3266144.1"/>
    </source>
</evidence>
<dbReference type="FunFam" id="1.20.1250.20:FF:000297">
    <property type="entry name" value="Solute carrier family 22 member 18"/>
    <property type="match status" value="1"/>
</dbReference>
<feature type="region of interest" description="Disordered" evidence="8">
    <location>
        <begin position="194"/>
        <end position="213"/>
    </location>
</feature>
<dbReference type="PRINTS" id="PR01035">
    <property type="entry name" value="TCRTETA"/>
</dbReference>
<dbReference type="InterPro" id="IPR001958">
    <property type="entry name" value="Tet-R_TetA/multi-R_MdtG-like"/>
</dbReference>
<dbReference type="SUPFAM" id="SSF103473">
    <property type="entry name" value="MFS general substrate transporter"/>
    <property type="match status" value="1"/>
</dbReference>
<dbReference type="CDD" id="cd17331">
    <property type="entry name" value="MFS_SLC22A18"/>
    <property type="match status" value="1"/>
</dbReference>
<comment type="function">
    <text evidence="7">May act as a transporter of organic cations based on a proton efflux antiport mechanism. May play a role in the transport of chloroquine and quinidine-related compounds in kidney. Plays a role in the regulation of lipid metabolism.</text>
</comment>
<dbReference type="Pfam" id="PF07690">
    <property type="entry name" value="MFS_1"/>
    <property type="match status" value="1"/>
</dbReference>
<evidence type="ECO:0000256" key="3">
    <source>
        <dbReference type="ARBA" id="ARBA00022692"/>
    </source>
</evidence>
<feature type="domain" description="Major facilitator superfamily (MFS) profile" evidence="10">
    <location>
        <begin position="11"/>
        <end position="413"/>
    </location>
</feature>
<dbReference type="PANTHER" id="PTHR24002">
    <property type="entry name" value="SOLUTE CARRIER FAMILY 22 MEMBER 18"/>
    <property type="match status" value="1"/>
</dbReference>
<accession>A0A6F9DRS2</accession>
<evidence type="ECO:0000259" key="10">
    <source>
        <dbReference type="PROSITE" id="PS50850"/>
    </source>
</evidence>
<dbReference type="EMBL" id="LR790282">
    <property type="protein sequence ID" value="CAB3266144.1"/>
    <property type="molecule type" value="mRNA"/>
</dbReference>
<dbReference type="PROSITE" id="PS50850">
    <property type="entry name" value="MFS"/>
    <property type="match status" value="1"/>
</dbReference>
<dbReference type="GO" id="GO:0016324">
    <property type="term" value="C:apical plasma membrane"/>
    <property type="evidence" value="ECO:0007669"/>
    <property type="project" value="UniProtKB-SubCell"/>
</dbReference>
<dbReference type="Gene3D" id="1.20.1250.20">
    <property type="entry name" value="MFS general substrate transporter like domains"/>
    <property type="match status" value="1"/>
</dbReference>
<gene>
    <name evidence="11" type="primary">Slc22a18</name>
</gene>
<reference evidence="11" key="1">
    <citation type="submission" date="2020-04" db="EMBL/GenBank/DDBJ databases">
        <authorList>
            <person name="Neveu A P."/>
        </authorList>
    </citation>
    <scope>NUCLEOTIDE SEQUENCE</scope>
    <source>
        <tissue evidence="11">Whole embryo</tissue>
    </source>
</reference>
<feature type="transmembrane region" description="Helical" evidence="9">
    <location>
        <begin position="274"/>
        <end position="291"/>
    </location>
</feature>
<evidence type="ECO:0000256" key="6">
    <source>
        <dbReference type="ARBA" id="ARBA00078639"/>
    </source>
</evidence>
<organism evidence="11">
    <name type="scientific">Phallusia mammillata</name>
    <dbReference type="NCBI Taxonomy" id="59560"/>
    <lineage>
        <taxon>Eukaryota</taxon>
        <taxon>Metazoa</taxon>
        <taxon>Chordata</taxon>
        <taxon>Tunicata</taxon>
        <taxon>Ascidiacea</taxon>
        <taxon>Phlebobranchia</taxon>
        <taxon>Ascidiidae</taxon>
        <taxon>Phallusia</taxon>
    </lineage>
</organism>
<feature type="transmembrane region" description="Helical" evidence="9">
    <location>
        <begin position="303"/>
        <end position="319"/>
    </location>
</feature>
<evidence type="ECO:0000256" key="4">
    <source>
        <dbReference type="ARBA" id="ARBA00022989"/>
    </source>
</evidence>
<evidence type="ECO:0000256" key="5">
    <source>
        <dbReference type="ARBA" id="ARBA00023136"/>
    </source>
</evidence>
<keyword evidence="2" id="KW-1003">Cell membrane</keyword>
<feature type="compositionally biased region" description="Basic and acidic residues" evidence="8">
    <location>
        <begin position="198"/>
        <end position="213"/>
    </location>
</feature>
<keyword evidence="3 9" id="KW-0812">Transmembrane</keyword>
<feature type="transmembrane region" description="Helical" evidence="9">
    <location>
        <begin position="240"/>
        <end position="262"/>
    </location>
</feature>
<feature type="transmembrane region" description="Helical" evidence="9">
    <location>
        <begin position="48"/>
        <end position="66"/>
    </location>
</feature>
<keyword evidence="4 9" id="KW-1133">Transmembrane helix</keyword>
<dbReference type="InterPro" id="IPR020846">
    <property type="entry name" value="MFS_dom"/>
</dbReference>
<evidence type="ECO:0000256" key="1">
    <source>
        <dbReference type="ARBA" id="ARBA00004424"/>
    </source>
</evidence>
<evidence type="ECO:0000256" key="2">
    <source>
        <dbReference type="ARBA" id="ARBA00022475"/>
    </source>
</evidence>
<proteinExistence type="evidence at transcript level"/>
<dbReference type="GO" id="GO:0005635">
    <property type="term" value="C:nuclear envelope"/>
    <property type="evidence" value="ECO:0007669"/>
    <property type="project" value="TreeGrafter"/>
</dbReference>
<dbReference type="InterPro" id="IPR036259">
    <property type="entry name" value="MFS_trans_sf"/>
</dbReference>
<name>A0A6F9DRS2_9ASCI</name>
<feature type="transmembrane region" description="Helical" evidence="9">
    <location>
        <begin position="78"/>
        <end position="103"/>
    </location>
</feature>
<dbReference type="AlphaFoldDB" id="A0A6F9DRS2"/>
<dbReference type="InterPro" id="IPR011701">
    <property type="entry name" value="MFS"/>
</dbReference>
<feature type="transmembrane region" description="Helical" evidence="9">
    <location>
        <begin position="393"/>
        <end position="410"/>
    </location>
</feature>
<evidence type="ECO:0000256" key="9">
    <source>
        <dbReference type="SAM" id="Phobius"/>
    </source>
</evidence>
<dbReference type="GO" id="GO:0022857">
    <property type="term" value="F:transmembrane transporter activity"/>
    <property type="evidence" value="ECO:0007669"/>
    <property type="project" value="InterPro"/>
</dbReference>
<comment type="subcellular location">
    <subcellularLocation>
        <location evidence="1">Apical cell membrane</location>
        <topology evidence="1">Multi-pass membrane protein</topology>
    </subcellularLocation>
</comment>
<protein>
    <recommendedName>
        <fullName evidence="6">Organic cation transporter-like protein 2</fullName>
    </recommendedName>
</protein>
<feature type="transmembrane region" description="Helical" evidence="9">
    <location>
        <begin position="325"/>
        <end position="350"/>
    </location>
</feature>
<keyword evidence="5 9" id="KW-0472">Membrane</keyword>
<feature type="transmembrane region" description="Helical" evidence="9">
    <location>
        <begin position="12"/>
        <end position="36"/>
    </location>
</feature>
<dbReference type="PANTHER" id="PTHR24002:SF3">
    <property type="entry name" value="SOLUTE CARRIER FAMILY 22 MEMBER 18"/>
    <property type="match status" value="1"/>
</dbReference>